<protein>
    <submittedName>
        <fullName evidence="2">Uncharacterized protein</fullName>
    </submittedName>
</protein>
<proteinExistence type="predicted"/>
<name>A0ABV9D8M8_9MICO</name>
<keyword evidence="3" id="KW-1185">Reference proteome</keyword>
<organism evidence="2 3">
    <name type="scientific">Georgenia faecalis</name>
    <dbReference type="NCBI Taxonomy" id="2483799"/>
    <lineage>
        <taxon>Bacteria</taxon>
        <taxon>Bacillati</taxon>
        <taxon>Actinomycetota</taxon>
        <taxon>Actinomycetes</taxon>
        <taxon>Micrococcales</taxon>
        <taxon>Bogoriellaceae</taxon>
        <taxon>Georgenia</taxon>
    </lineage>
</organism>
<reference evidence="3" key="1">
    <citation type="journal article" date="2019" name="Int. J. Syst. Evol. Microbiol.">
        <title>The Global Catalogue of Microorganisms (GCM) 10K type strain sequencing project: providing services to taxonomists for standard genome sequencing and annotation.</title>
        <authorList>
            <consortium name="The Broad Institute Genomics Platform"/>
            <consortium name="The Broad Institute Genome Sequencing Center for Infectious Disease"/>
            <person name="Wu L."/>
            <person name="Ma J."/>
        </authorList>
    </citation>
    <scope>NUCLEOTIDE SEQUENCE [LARGE SCALE GENOMIC DNA]</scope>
    <source>
        <strain evidence="3">JCM 3369</strain>
    </source>
</reference>
<evidence type="ECO:0000256" key="1">
    <source>
        <dbReference type="SAM" id="MobiDB-lite"/>
    </source>
</evidence>
<accession>A0ABV9D8M8</accession>
<evidence type="ECO:0000313" key="3">
    <source>
        <dbReference type="Proteomes" id="UP001595955"/>
    </source>
</evidence>
<feature type="compositionally biased region" description="Acidic residues" evidence="1">
    <location>
        <begin position="15"/>
        <end position="33"/>
    </location>
</feature>
<dbReference type="RefSeq" id="WP_122824805.1">
    <property type="nucleotide sequence ID" value="NZ_CP033325.1"/>
</dbReference>
<feature type="region of interest" description="Disordered" evidence="1">
    <location>
        <begin position="1"/>
        <end position="39"/>
    </location>
</feature>
<comment type="caution">
    <text evidence="2">The sequence shown here is derived from an EMBL/GenBank/DDBJ whole genome shotgun (WGS) entry which is preliminary data.</text>
</comment>
<evidence type="ECO:0000313" key="2">
    <source>
        <dbReference type="EMBL" id="MFC4554278.1"/>
    </source>
</evidence>
<gene>
    <name evidence="2" type="ORF">ACFO3F_03370</name>
</gene>
<dbReference type="Proteomes" id="UP001595955">
    <property type="component" value="Unassembled WGS sequence"/>
</dbReference>
<dbReference type="EMBL" id="JBHSGF010000002">
    <property type="protein sequence ID" value="MFC4554278.1"/>
    <property type="molecule type" value="Genomic_DNA"/>
</dbReference>
<sequence>MSEYAESTPITGPETDLEEVAPEETPDAEEYTPPDEVRADLDGSEADILEQAIDVPQDEDEDEPPA</sequence>